<protein>
    <submittedName>
        <fullName evidence="1">Uncharacterized protein</fullName>
    </submittedName>
</protein>
<dbReference type="OMA" id="MPANIDR"/>
<proteinExistence type="predicted"/>
<dbReference type="Pfam" id="PF15104">
    <property type="entry name" value="CFAP141"/>
    <property type="match status" value="1"/>
</dbReference>
<evidence type="ECO:0000313" key="1">
    <source>
        <dbReference type="EMBL" id="ACO63595.1"/>
    </source>
</evidence>
<dbReference type="EMBL" id="CP001326">
    <property type="protein sequence ID" value="ACO63595.1"/>
    <property type="molecule type" value="Genomic_DNA"/>
</dbReference>
<evidence type="ECO:0000313" key="2">
    <source>
        <dbReference type="Proteomes" id="UP000002009"/>
    </source>
</evidence>
<name>C1E7E9_MICCC</name>
<dbReference type="RefSeq" id="XP_002502337.1">
    <property type="nucleotide sequence ID" value="XM_002502291.1"/>
</dbReference>
<accession>C1E7E9</accession>
<dbReference type="KEGG" id="mis:MICPUN_58980"/>
<keyword evidence="2" id="KW-1185">Reference proteome</keyword>
<sequence length="101" mass="11601">MPANIDRLVAERERLARNSAIVTGMMKTQQVSDWHERQYHRTGGPTVGERQADEAELELQMANASVHELRRAKMRELVARDDLRWETELNAMGLTVSKDRA</sequence>
<dbReference type="AlphaFoldDB" id="C1E7E9"/>
<dbReference type="InParanoid" id="C1E7E9"/>
<organism evidence="1 2">
    <name type="scientific">Micromonas commoda (strain RCC299 / NOUM17 / CCMP2709)</name>
    <name type="common">Picoplanktonic green alga</name>
    <dbReference type="NCBI Taxonomy" id="296587"/>
    <lineage>
        <taxon>Eukaryota</taxon>
        <taxon>Viridiplantae</taxon>
        <taxon>Chlorophyta</taxon>
        <taxon>Mamiellophyceae</taxon>
        <taxon>Mamiellales</taxon>
        <taxon>Mamiellaceae</taxon>
        <taxon>Micromonas</taxon>
    </lineage>
</organism>
<reference evidence="1 2" key="1">
    <citation type="journal article" date="2009" name="Science">
        <title>Green evolution and dynamic adaptations revealed by genomes of the marine picoeukaryotes Micromonas.</title>
        <authorList>
            <person name="Worden A.Z."/>
            <person name="Lee J.H."/>
            <person name="Mock T."/>
            <person name="Rouze P."/>
            <person name="Simmons M.P."/>
            <person name="Aerts A.L."/>
            <person name="Allen A.E."/>
            <person name="Cuvelier M.L."/>
            <person name="Derelle E."/>
            <person name="Everett M.V."/>
            <person name="Foulon E."/>
            <person name="Grimwood J."/>
            <person name="Gundlach H."/>
            <person name="Henrissat B."/>
            <person name="Napoli C."/>
            <person name="McDonald S.M."/>
            <person name="Parker M.S."/>
            <person name="Rombauts S."/>
            <person name="Salamov A."/>
            <person name="Von Dassow P."/>
            <person name="Badger J.H."/>
            <person name="Coutinho P.M."/>
            <person name="Demir E."/>
            <person name="Dubchak I."/>
            <person name="Gentemann C."/>
            <person name="Eikrem W."/>
            <person name="Gready J.E."/>
            <person name="John U."/>
            <person name="Lanier W."/>
            <person name="Lindquist E.A."/>
            <person name="Lucas S."/>
            <person name="Mayer K.F."/>
            <person name="Moreau H."/>
            <person name="Not F."/>
            <person name="Otillar R."/>
            <person name="Panaud O."/>
            <person name="Pangilinan J."/>
            <person name="Paulsen I."/>
            <person name="Piegu B."/>
            <person name="Poliakov A."/>
            <person name="Robbens S."/>
            <person name="Schmutz J."/>
            <person name="Toulza E."/>
            <person name="Wyss T."/>
            <person name="Zelensky A."/>
            <person name="Zhou K."/>
            <person name="Armbrust E.V."/>
            <person name="Bhattacharya D."/>
            <person name="Goodenough U.W."/>
            <person name="Van de Peer Y."/>
            <person name="Grigoriev I.V."/>
        </authorList>
    </citation>
    <scope>NUCLEOTIDE SEQUENCE [LARGE SCALE GENOMIC DNA]</scope>
    <source>
        <strain evidence="2">RCC299 / NOUM17</strain>
    </source>
</reference>
<gene>
    <name evidence="1" type="ORF">MICPUN_58980</name>
</gene>
<dbReference type="InterPro" id="IPR029375">
    <property type="entry name" value="CFAP141"/>
</dbReference>
<dbReference type="GeneID" id="8243996"/>
<dbReference type="Proteomes" id="UP000002009">
    <property type="component" value="Chromosome 5"/>
</dbReference>